<accession>A0A8D8YYQ1</accession>
<name>A0A8D8YYQ1_9HEMI</name>
<proteinExistence type="predicted"/>
<protein>
    <submittedName>
        <fullName evidence="1">Uncharacterized protein</fullName>
    </submittedName>
</protein>
<dbReference type="AlphaFoldDB" id="A0A8D8YYQ1"/>
<evidence type="ECO:0000313" key="1">
    <source>
        <dbReference type="EMBL" id="CAG6737648.1"/>
    </source>
</evidence>
<organism evidence="1">
    <name type="scientific">Cacopsylla melanoneura</name>
    <dbReference type="NCBI Taxonomy" id="428564"/>
    <lineage>
        <taxon>Eukaryota</taxon>
        <taxon>Metazoa</taxon>
        <taxon>Ecdysozoa</taxon>
        <taxon>Arthropoda</taxon>
        <taxon>Hexapoda</taxon>
        <taxon>Insecta</taxon>
        <taxon>Pterygota</taxon>
        <taxon>Neoptera</taxon>
        <taxon>Paraneoptera</taxon>
        <taxon>Hemiptera</taxon>
        <taxon>Sternorrhyncha</taxon>
        <taxon>Psylloidea</taxon>
        <taxon>Psyllidae</taxon>
        <taxon>Psyllinae</taxon>
        <taxon>Cacopsylla</taxon>
    </lineage>
</organism>
<reference evidence="1" key="1">
    <citation type="submission" date="2021-05" db="EMBL/GenBank/DDBJ databases">
        <authorList>
            <person name="Alioto T."/>
            <person name="Alioto T."/>
            <person name="Gomez Garrido J."/>
        </authorList>
    </citation>
    <scope>NUCLEOTIDE SEQUENCE</scope>
</reference>
<sequence length="110" mass="12742">MMTDVMRVMTTRHFRIGCKRGFVFLIHGHCGCGHRIENRNQPEQEHETYVPCIQVQHDGESVELSSASEASFWSAREQLNCNSNFVRDSRIEKSVEGSYHWNKAPFILQS</sequence>
<dbReference type="EMBL" id="HBUF01404115">
    <property type="protein sequence ID" value="CAG6737648.1"/>
    <property type="molecule type" value="Transcribed_RNA"/>
</dbReference>